<proteinExistence type="predicted"/>
<reference evidence="1" key="1">
    <citation type="submission" date="2020-10" db="EMBL/GenBank/DDBJ databases">
        <title>Chromosome-scale genome assembly of the Allis shad, Alosa alosa.</title>
        <authorList>
            <person name="Margot Z."/>
            <person name="Christophe K."/>
            <person name="Cabau C."/>
            <person name="Louis A."/>
            <person name="Berthelot C."/>
            <person name="Parey E."/>
            <person name="Roest Crollius H."/>
            <person name="Montfort J."/>
            <person name="Robinson-Rechavi M."/>
            <person name="Bucao C."/>
            <person name="Bouchez O."/>
            <person name="Gislard M."/>
            <person name="Lluch J."/>
            <person name="Milhes M."/>
            <person name="Lampietro C."/>
            <person name="Lopez Roques C."/>
            <person name="Donnadieu C."/>
            <person name="Braasch I."/>
            <person name="Desvignes T."/>
            <person name="Postlethwait J."/>
            <person name="Bobe J."/>
            <person name="Guiguen Y."/>
        </authorList>
    </citation>
    <scope>NUCLEOTIDE SEQUENCE</scope>
    <source>
        <strain evidence="1">M-15738</strain>
        <tissue evidence="1">Blood</tissue>
    </source>
</reference>
<comment type="caution">
    <text evidence="1">The sequence shown here is derived from an EMBL/GenBank/DDBJ whole genome shotgun (WGS) entry which is preliminary data.</text>
</comment>
<name>A0AAV6G3Q9_9TELE</name>
<gene>
    <name evidence="1" type="ORF">AALO_G00205890</name>
</gene>
<dbReference type="AlphaFoldDB" id="A0AAV6G3Q9"/>
<accession>A0AAV6G3Q9</accession>
<organism evidence="1 2">
    <name type="scientific">Alosa alosa</name>
    <name type="common">allis shad</name>
    <dbReference type="NCBI Taxonomy" id="278164"/>
    <lineage>
        <taxon>Eukaryota</taxon>
        <taxon>Metazoa</taxon>
        <taxon>Chordata</taxon>
        <taxon>Craniata</taxon>
        <taxon>Vertebrata</taxon>
        <taxon>Euteleostomi</taxon>
        <taxon>Actinopterygii</taxon>
        <taxon>Neopterygii</taxon>
        <taxon>Teleostei</taxon>
        <taxon>Clupei</taxon>
        <taxon>Clupeiformes</taxon>
        <taxon>Clupeoidei</taxon>
        <taxon>Clupeidae</taxon>
        <taxon>Alosa</taxon>
    </lineage>
</organism>
<dbReference type="Proteomes" id="UP000823561">
    <property type="component" value="Chromosome 15"/>
</dbReference>
<dbReference type="EMBL" id="JADWDJ010000015">
    <property type="protein sequence ID" value="KAG5269768.1"/>
    <property type="molecule type" value="Genomic_DNA"/>
</dbReference>
<keyword evidence="2" id="KW-1185">Reference proteome</keyword>
<evidence type="ECO:0000313" key="2">
    <source>
        <dbReference type="Proteomes" id="UP000823561"/>
    </source>
</evidence>
<evidence type="ECO:0000313" key="1">
    <source>
        <dbReference type="EMBL" id="KAG5269768.1"/>
    </source>
</evidence>
<sequence>MMANTIGAATLCGDLKAFLSNHNLPKGNISLVTSPGYSPATKITLGAVNSNVGTPMIISTPQRVSHSGSIIIGSPFQTHTPTAMVTQAHG</sequence>
<protein>
    <submittedName>
        <fullName evidence="1">Uncharacterized protein</fullName>
    </submittedName>
</protein>